<sequence>MKATSSLRQLALRLTLFTRANCSLCDDAKAVLERTRNTRRFEYTEIDVMVTGYDKWKALYEFDTPVVHVDQAQELKERASQGEGTTAQAKKLMHRFTEAQLRATMDEVEHNKAVILAAIAACGVSPIVRVAEGQHWMIKRALDAGAHGIMVPLVRTVAEARNIASYSRFPPSGTRGLGSPFSMEKFHPDLTQVQYFQQANEATLVILQIETAEALESVAEIAAVPGVDALLVGPFDLGNSIGHPVLKPEYDVELEEAIMKIHKAAQAAGKWTAIYCGSGASARKYADLGFNMVNTMNDVGALKQGFASAVEDARGSYVHAGLEGIRHGMEKMTSK</sequence>
<feature type="chain" id="PRO_5020267322" description="HpcH/HpaI aldolase/citrate lyase domain-containing protein" evidence="4">
    <location>
        <begin position="23"/>
        <end position="335"/>
    </location>
</feature>
<keyword evidence="2" id="KW-0479">Metal-binding</keyword>
<keyword evidence="3" id="KW-0456">Lyase</keyword>
<dbReference type="PANTHER" id="PTHR30502">
    <property type="entry name" value="2-KETO-3-DEOXY-L-RHAMNONATE ALDOLASE"/>
    <property type="match status" value="1"/>
</dbReference>
<evidence type="ECO:0000256" key="2">
    <source>
        <dbReference type="ARBA" id="ARBA00022723"/>
    </source>
</evidence>
<dbReference type="InterPro" id="IPR050251">
    <property type="entry name" value="HpcH-HpaI_aldolase"/>
</dbReference>
<dbReference type="Proteomes" id="UP000310066">
    <property type="component" value="Unassembled WGS sequence"/>
</dbReference>
<accession>A0A4V6WK41</accession>
<dbReference type="Gene3D" id="3.20.20.60">
    <property type="entry name" value="Phosphoenolpyruvate-binding domains"/>
    <property type="match status" value="1"/>
</dbReference>
<name>A0A4V6WK41_9PEZI</name>
<evidence type="ECO:0000256" key="1">
    <source>
        <dbReference type="ARBA" id="ARBA00005568"/>
    </source>
</evidence>
<comment type="caution">
    <text evidence="6">The sequence shown here is derived from an EMBL/GenBank/DDBJ whole genome shotgun (WGS) entry which is preliminary data.</text>
</comment>
<dbReference type="GO" id="GO:0046872">
    <property type="term" value="F:metal ion binding"/>
    <property type="evidence" value="ECO:0007669"/>
    <property type="project" value="UniProtKB-KW"/>
</dbReference>
<dbReference type="GO" id="GO:0005737">
    <property type="term" value="C:cytoplasm"/>
    <property type="evidence" value="ECO:0007669"/>
    <property type="project" value="TreeGrafter"/>
</dbReference>
<dbReference type="Pfam" id="PF03328">
    <property type="entry name" value="HpcH_HpaI"/>
    <property type="match status" value="1"/>
</dbReference>
<dbReference type="STRING" id="329885.A0A4V6WK41"/>
<organism evidence="6 7">
    <name type="scientific">Friedmanniomyces endolithicus</name>
    <dbReference type="NCBI Taxonomy" id="329885"/>
    <lineage>
        <taxon>Eukaryota</taxon>
        <taxon>Fungi</taxon>
        <taxon>Dikarya</taxon>
        <taxon>Ascomycota</taxon>
        <taxon>Pezizomycotina</taxon>
        <taxon>Dothideomycetes</taxon>
        <taxon>Dothideomycetidae</taxon>
        <taxon>Mycosphaerellales</taxon>
        <taxon>Teratosphaeriaceae</taxon>
        <taxon>Friedmanniomyces</taxon>
    </lineage>
</organism>
<feature type="signal peptide" evidence="4">
    <location>
        <begin position="1"/>
        <end position="22"/>
    </location>
</feature>
<proteinExistence type="inferred from homology"/>
<dbReference type="InterPro" id="IPR040442">
    <property type="entry name" value="Pyrv_kinase-like_dom_sf"/>
</dbReference>
<dbReference type="SUPFAM" id="SSF51621">
    <property type="entry name" value="Phosphoenolpyruvate/pyruvate domain"/>
    <property type="match status" value="1"/>
</dbReference>
<dbReference type="AlphaFoldDB" id="A0A4V6WK41"/>
<dbReference type="InterPro" id="IPR036249">
    <property type="entry name" value="Thioredoxin-like_sf"/>
</dbReference>
<dbReference type="Gene3D" id="3.40.30.10">
    <property type="entry name" value="Glutaredoxin"/>
    <property type="match status" value="1"/>
</dbReference>
<protein>
    <recommendedName>
        <fullName evidence="5">HpcH/HpaI aldolase/citrate lyase domain-containing protein</fullName>
    </recommendedName>
</protein>
<feature type="domain" description="HpcH/HpaI aldolase/citrate lyase" evidence="5">
    <location>
        <begin position="116"/>
        <end position="270"/>
    </location>
</feature>
<dbReference type="OrthoDB" id="1621678at2759"/>
<evidence type="ECO:0000313" key="6">
    <source>
        <dbReference type="EMBL" id="TKA39169.1"/>
    </source>
</evidence>
<evidence type="ECO:0000259" key="5">
    <source>
        <dbReference type="Pfam" id="PF03328"/>
    </source>
</evidence>
<keyword evidence="4" id="KW-0732">Signal</keyword>
<comment type="similarity">
    <text evidence="1">Belongs to the HpcH/HpaI aldolase family.</text>
</comment>
<dbReference type="SUPFAM" id="SSF52833">
    <property type="entry name" value="Thioredoxin-like"/>
    <property type="match status" value="1"/>
</dbReference>
<dbReference type="InterPro" id="IPR015813">
    <property type="entry name" value="Pyrv/PenolPyrv_kinase-like_dom"/>
</dbReference>
<dbReference type="InterPro" id="IPR008554">
    <property type="entry name" value="Glutaredoxin-like"/>
</dbReference>
<evidence type="ECO:0000313" key="7">
    <source>
        <dbReference type="Proteomes" id="UP000310066"/>
    </source>
</evidence>
<dbReference type="InterPro" id="IPR005000">
    <property type="entry name" value="Aldolase/citrate-lyase_domain"/>
</dbReference>
<dbReference type="Pfam" id="PF05768">
    <property type="entry name" value="Glrx-like"/>
    <property type="match status" value="1"/>
</dbReference>
<evidence type="ECO:0000256" key="4">
    <source>
        <dbReference type="SAM" id="SignalP"/>
    </source>
</evidence>
<dbReference type="EMBL" id="NAJP01000040">
    <property type="protein sequence ID" value="TKA39169.1"/>
    <property type="molecule type" value="Genomic_DNA"/>
</dbReference>
<evidence type="ECO:0000256" key="3">
    <source>
        <dbReference type="ARBA" id="ARBA00023239"/>
    </source>
</evidence>
<reference evidence="6 7" key="1">
    <citation type="submission" date="2017-03" db="EMBL/GenBank/DDBJ databases">
        <title>Genomes of endolithic fungi from Antarctica.</title>
        <authorList>
            <person name="Coleine C."/>
            <person name="Masonjones S."/>
            <person name="Stajich J.E."/>
        </authorList>
    </citation>
    <scope>NUCLEOTIDE SEQUENCE [LARGE SCALE GENOMIC DNA]</scope>
    <source>
        <strain evidence="6 7">CCFEE 5311</strain>
    </source>
</reference>
<dbReference type="PANTHER" id="PTHR30502:SF0">
    <property type="entry name" value="PHOSPHOENOLPYRUVATE CARBOXYLASE FAMILY PROTEIN"/>
    <property type="match status" value="1"/>
</dbReference>
<dbReference type="GO" id="GO:0016832">
    <property type="term" value="F:aldehyde-lyase activity"/>
    <property type="evidence" value="ECO:0007669"/>
    <property type="project" value="TreeGrafter"/>
</dbReference>
<gene>
    <name evidence="6" type="ORF">B0A54_08478</name>
</gene>